<accession>A0ACC1ATR6</accession>
<comment type="caution">
    <text evidence="1">The sequence shown here is derived from an EMBL/GenBank/DDBJ whole genome shotgun (WGS) entry which is preliminary data.</text>
</comment>
<sequence>MGRNDIARQYCSMINNNPNHLLCKFCGHSMRGITRFKEHLAQKRGDVLPCSSCPIEVSNAMKEQLIQLSFKREEKEKRTREALQRSITTPPYPPPPPPPPPPLSPPLPPTPVGECQPLLMAGDVEAKEKAVLEFALQESLKSFEMERKIRATEEVDVDEFEAACRESMRTYKVELWRRGEGPSNANYYESADVETEYDSDFSF</sequence>
<name>A0ACC1ATR6_9ROSI</name>
<reference evidence="2" key="1">
    <citation type="journal article" date="2023" name="G3 (Bethesda)">
        <title>Genome assembly and association tests identify interacting loci associated with vigor, precocity, and sex in interspecific pistachio rootstocks.</title>
        <authorList>
            <person name="Palmer W."/>
            <person name="Jacygrad E."/>
            <person name="Sagayaradj S."/>
            <person name="Cavanaugh K."/>
            <person name="Han R."/>
            <person name="Bertier L."/>
            <person name="Beede B."/>
            <person name="Kafkas S."/>
            <person name="Golino D."/>
            <person name="Preece J."/>
            <person name="Michelmore R."/>
        </authorList>
    </citation>
    <scope>NUCLEOTIDE SEQUENCE [LARGE SCALE GENOMIC DNA]</scope>
</reference>
<protein>
    <submittedName>
        <fullName evidence="1">Uncharacterized protein</fullName>
    </submittedName>
</protein>
<dbReference type="Proteomes" id="UP001164250">
    <property type="component" value="Chromosome 8"/>
</dbReference>
<gene>
    <name evidence="1" type="ORF">Patl1_14356</name>
</gene>
<dbReference type="EMBL" id="CM047904">
    <property type="protein sequence ID" value="KAJ0090114.1"/>
    <property type="molecule type" value="Genomic_DNA"/>
</dbReference>
<evidence type="ECO:0000313" key="1">
    <source>
        <dbReference type="EMBL" id="KAJ0090114.1"/>
    </source>
</evidence>
<organism evidence="1 2">
    <name type="scientific">Pistacia atlantica</name>
    <dbReference type="NCBI Taxonomy" id="434234"/>
    <lineage>
        <taxon>Eukaryota</taxon>
        <taxon>Viridiplantae</taxon>
        <taxon>Streptophyta</taxon>
        <taxon>Embryophyta</taxon>
        <taxon>Tracheophyta</taxon>
        <taxon>Spermatophyta</taxon>
        <taxon>Magnoliopsida</taxon>
        <taxon>eudicotyledons</taxon>
        <taxon>Gunneridae</taxon>
        <taxon>Pentapetalae</taxon>
        <taxon>rosids</taxon>
        <taxon>malvids</taxon>
        <taxon>Sapindales</taxon>
        <taxon>Anacardiaceae</taxon>
        <taxon>Pistacia</taxon>
    </lineage>
</organism>
<keyword evidence="2" id="KW-1185">Reference proteome</keyword>
<proteinExistence type="predicted"/>
<evidence type="ECO:0000313" key="2">
    <source>
        <dbReference type="Proteomes" id="UP001164250"/>
    </source>
</evidence>